<feature type="transmembrane region" description="Helical" evidence="1">
    <location>
        <begin position="46"/>
        <end position="65"/>
    </location>
</feature>
<evidence type="ECO:0000313" key="3">
    <source>
        <dbReference type="EMBL" id="QFY55747.1"/>
    </source>
</evidence>
<protein>
    <submittedName>
        <fullName evidence="3">DUF2784 domain-containing protein</fullName>
    </submittedName>
</protein>
<feature type="transmembrane region" description="Helical" evidence="1">
    <location>
        <begin position="108"/>
        <end position="127"/>
    </location>
</feature>
<sequence>MATETLYHWLANAVLALHLSLVAFVVLGLLLVLVGNLRHWRWVNNVWFRLAHLATIGVVVAQAWLGVICPLTTLEMWLRSQAGTAVYAGSFIQYWFQQLLYYDAPDWLFILAYSVFALLVVGSWWVFPPRWRRSVSAER</sequence>
<gene>
    <name evidence="2" type="ORF">CO192_17910</name>
    <name evidence="3" type="ORF">EAO82_04820</name>
</gene>
<dbReference type="RefSeq" id="WP_096347904.1">
    <property type="nucleotide sequence ID" value="NZ_CP033116.1"/>
</dbReference>
<dbReference type="Proteomes" id="UP000243750">
    <property type="component" value="Unassembled WGS sequence"/>
</dbReference>
<dbReference type="Proteomes" id="UP000344571">
    <property type="component" value="Chromosome"/>
</dbReference>
<keyword evidence="1" id="KW-0472">Membrane</keyword>
<evidence type="ECO:0000313" key="4">
    <source>
        <dbReference type="Proteomes" id="UP000243750"/>
    </source>
</evidence>
<name>A0AA91Z4Y8_9GAMM</name>
<dbReference type="AlphaFoldDB" id="A0AA91Z4Y8"/>
<dbReference type="EMBL" id="NWMT01000234">
    <property type="protein sequence ID" value="PCC98025.1"/>
    <property type="molecule type" value="Genomic_DNA"/>
</dbReference>
<reference evidence="3 5" key="2">
    <citation type="submission" date="2018-10" db="EMBL/GenBank/DDBJ databases">
        <title>Complete genome sequence of Pseudomonas pelagia strain Kongs-67.</title>
        <authorList>
            <person name="Sinha R.K."/>
            <person name="Krishnan K."/>
        </authorList>
    </citation>
    <scope>NUCLEOTIDE SEQUENCE [LARGE SCALE GENOMIC DNA]</scope>
    <source>
        <strain evidence="3 5">Kongs-67</strain>
    </source>
</reference>
<evidence type="ECO:0000313" key="2">
    <source>
        <dbReference type="EMBL" id="PCC98025.1"/>
    </source>
</evidence>
<accession>A0AA91Z4Y8</accession>
<reference evidence="2 4" key="1">
    <citation type="submission" date="2017-09" db="EMBL/GenBank/DDBJ databases">
        <title>Bacterial and phytoplankton interrelationship in Kongsfjorden, an Arctic fjord.</title>
        <authorList>
            <person name="Sinha R."/>
            <person name="Krishnan K."/>
        </authorList>
    </citation>
    <scope>NUCLEOTIDE SEQUENCE [LARGE SCALE GENOMIC DNA]</scope>
    <source>
        <strain evidence="2 4">58</strain>
    </source>
</reference>
<dbReference type="InterPro" id="IPR021218">
    <property type="entry name" value="DUF2784"/>
</dbReference>
<proteinExistence type="predicted"/>
<evidence type="ECO:0000313" key="5">
    <source>
        <dbReference type="Proteomes" id="UP000344571"/>
    </source>
</evidence>
<keyword evidence="1" id="KW-1133">Transmembrane helix</keyword>
<keyword evidence="5" id="KW-1185">Reference proteome</keyword>
<dbReference type="Pfam" id="PF10861">
    <property type="entry name" value="DUF2784"/>
    <property type="match status" value="1"/>
</dbReference>
<dbReference type="EMBL" id="CP033116">
    <property type="protein sequence ID" value="QFY55747.1"/>
    <property type="molecule type" value="Genomic_DNA"/>
</dbReference>
<feature type="transmembrane region" description="Helical" evidence="1">
    <location>
        <begin position="6"/>
        <end position="34"/>
    </location>
</feature>
<evidence type="ECO:0000256" key="1">
    <source>
        <dbReference type="SAM" id="Phobius"/>
    </source>
</evidence>
<organism evidence="2 4">
    <name type="scientific">Halopseudomonas pelagia</name>
    <dbReference type="NCBI Taxonomy" id="553151"/>
    <lineage>
        <taxon>Bacteria</taxon>
        <taxon>Pseudomonadati</taxon>
        <taxon>Pseudomonadota</taxon>
        <taxon>Gammaproteobacteria</taxon>
        <taxon>Pseudomonadales</taxon>
        <taxon>Pseudomonadaceae</taxon>
        <taxon>Halopseudomonas</taxon>
    </lineage>
</organism>
<keyword evidence="1" id="KW-0812">Transmembrane</keyword>